<comment type="caution">
    <text evidence="1">The sequence shown here is derived from an EMBL/GenBank/DDBJ whole genome shotgun (WGS) entry which is preliminary data.</text>
</comment>
<protein>
    <submittedName>
        <fullName evidence="1">Uncharacterized protein</fullName>
    </submittedName>
</protein>
<reference evidence="1 2" key="1">
    <citation type="journal article" date="2019" name="Sci. Rep.">
        <title>Orb-weaving spider Araneus ventricosus genome elucidates the spidroin gene catalogue.</title>
        <authorList>
            <person name="Kono N."/>
            <person name="Nakamura H."/>
            <person name="Ohtoshi R."/>
            <person name="Moran D.A.P."/>
            <person name="Shinohara A."/>
            <person name="Yoshida Y."/>
            <person name="Fujiwara M."/>
            <person name="Mori M."/>
            <person name="Tomita M."/>
            <person name="Arakawa K."/>
        </authorList>
    </citation>
    <scope>NUCLEOTIDE SEQUENCE [LARGE SCALE GENOMIC DNA]</scope>
</reference>
<sequence length="54" mass="5923">SFPTYLKRITSLTAINAVVVDNTALCHGVCPHSVSAYEEASAKLRTRMAEKSRQ</sequence>
<proteinExistence type="predicted"/>
<dbReference type="EMBL" id="BGPR01079387">
    <property type="protein sequence ID" value="GBL74274.1"/>
    <property type="molecule type" value="Genomic_DNA"/>
</dbReference>
<organism evidence="1 2">
    <name type="scientific">Araneus ventricosus</name>
    <name type="common">Orbweaver spider</name>
    <name type="synonym">Epeira ventricosa</name>
    <dbReference type="NCBI Taxonomy" id="182803"/>
    <lineage>
        <taxon>Eukaryota</taxon>
        <taxon>Metazoa</taxon>
        <taxon>Ecdysozoa</taxon>
        <taxon>Arthropoda</taxon>
        <taxon>Chelicerata</taxon>
        <taxon>Arachnida</taxon>
        <taxon>Araneae</taxon>
        <taxon>Araneomorphae</taxon>
        <taxon>Entelegynae</taxon>
        <taxon>Araneoidea</taxon>
        <taxon>Araneidae</taxon>
        <taxon>Araneus</taxon>
    </lineage>
</organism>
<gene>
    <name evidence="1" type="ORF">AVEN_2037_1</name>
</gene>
<name>A0A4Y2A5Q8_ARAVE</name>
<dbReference type="Proteomes" id="UP000499080">
    <property type="component" value="Unassembled WGS sequence"/>
</dbReference>
<evidence type="ECO:0000313" key="1">
    <source>
        <dbReference type="EMBL" id="GBL74274.1"/>
    </source>
</evidence>
<keyword evidence="2" id="KW-1185">Reference proteome</keyword>
<feature type="non-terminal residue" evidence="1">
    <location>
        <position position="1"/>
    </location>
</feature>
<evidence type="ECO:0000313" key="2">
    <source>
        <dbReference type="Proteomes" id="UP000499080"/>
    </source>
</evidence>
<dbReference type="AlphaFoldDB" id="A0A4Y2A5Q8"/>
<accession>A0A4Y2A5Q8</accession>